<dbReference type="CDD" id="cd00002">
    <property type="entry name" value="YbaK_deacylase"/>
    <property type="match status" value="1"/>
</dbReference>
<name>A0A0R1J789_9LACO</name>
<keyword evidence="2 4" id="KW-0648">Protein biosynthesis</keyword>
<dbReference type="EC" id="4.2.-.-" evidence="4"/>
<keyword evidence="7" id="KW-1185">Reference proteome</keyword>
<gene>
    <name evidence="6" type="ORF">FC72_GL001937</name>
</gene>
<dbReference type="InterPro" id="IPR007214">
    <property type="entry name" value="YbaK/aa-tRNA-synth-assoc-dom"/>
</dbReference>
<dbReference type="PATRIC" id="fig|1423811.3.peg.1981"/>
<evidence type="ECO:0000256" key="4">
    <source>
        <dbReference type="PIRNR" id="PIRNR006181"/>
    </source>
</evidence>
<sequence length="169" mass="18689">MSKKKKKISKTLVEKILDKENVEYKAMTFPTKAEGDTQELVHDGSMQDGYKIYKTLVLTGNKTGPLVGMIPLDKHLSYKKLAKISGNKKVGMVPLKDLIKTSGFEHGANSPVGIRSLHNYPIYFDNEAERSEKIIVSAGKLGQSLLIEPHDLAKVVDAKFGDFAVDDPE</sequence>
<dbReference type="Pfam" id="PF04073">
    <property type="entry name" value="tRNA_edit"/>
    <property type="match status" value="1"/>
</dbReference>
<evidence type="ECO:0000313" key="6">
    <source>
        <dbReference type="EMBL" id="KRK64697.1"/>
    </source>
</evidence>
<dbReference type="GO" id="GO:0016829">
    <property type="term" value="F:lyase activity"/>
    <property type="evidence" value="ECO:0007669"/>
    <property type="project" value="UniProtKB-KW"/>
</dbReference>
<dbReference type="PANTHER" id="PTHR30411:SF0">
    <property type="entry name" value="CYS-TRNA(PRO)_CYS-TRNA(CYS) DEACYLASE YBAK"/>
    <property type="match status" value="1"/>
</dbReference>
<comment type="similarity">
    <text evidence="1 4">Belongs to the prolyl-tRNA editing family. YbaK/EbsC subfamily.</text>
</comment>
<dbReference type="RefSeq" id="WP_057765271.1">
    <property type="nucleotide sequence ID" value="NZ_AZDG01000008.1"/>
</dbReference>
<proteinExistence type="inferred from homology"/>
<evidence type="ECO:0000256" key="2">
    <source>
        <dbReference type="ARBA" id="ARBA00022917"/>
    </source>
</evidence>
<dbReference type="GO" id="GO:0006412">
    <property type="term" value="P:translation"/>
    <property type="evidence" value="ECO:0007669"/>
    <property type="project" value="UniProtKB-KW"/>
</dbReference>
<dbReference type="Gene3D" id="3.90.960.10">
    <property type="entry name" value="YbaK/aminoacyl-tRNA synthetase-associated domain"/>
    <property type="match status" value="1"/>
</dbReference>
<dbReference type="AlphaFoldDB" id="A0A0R1J789"/>
<comment type="caution">
    <text evidence="6">The sequence shown here is derived from an EMBL/GenBank/DDBJ whole genome shotgun (WGS) entry which is preliminary data.</text>
</comment>
<evidence type="ECO:0000259" key="5">
    <source>
        <dbReference type="Pfam" id="PF04073"/>
    </source>
</evidence>
<feature type="domain" description="YbaK/aminoacyl-tRNA synthetase-associated" evidence="5">
    <location>
        <begin position="49"/>
        <end position="154"/>
    </location>
</feature>
<dbReference type="PIRSF" id="PIRSF006181">
    <property type="entry name" value="EbsC_YbaK"/>
    <property type="match status" value="1"/>
</dbReference>
<protein>
    <recommendedName>
        <fullName evidence="4">Cys-tRNA(Pro)/Cys-tRNA(Cys) deacylase</fullName>
        <ecNumber evidence="4">4.2.-.-</ecNumber>
    </recommendedName>
</protein>
<dbReference type="InterPro" id="IPR004369">
    <property type="entry name" value="Prolyl-tRNA_editing_YbaK/EbsC"/>
</dbReference>
<accession>A0A0R1J789</accession>
<organism evidence="6 7">
    <name type="scientific">Companilactobacillus tucceti DSM 20183</name>
    <dbReference type="NCBI Taxonomy" id="1423811"/>
    <lineage>
        <taxon>Bacteria</taxon>
        <taxon>Bacillati</taxon>
        <taxon>Bacillota</taxon>
        <taxon>Bacilli</taxon>
        <taxon>Lactobacillales</taxon>
        <taxon>Lactobacillaceae</taxon>
        <taxon>Companilactobacillus</taxon>
    </lineage>
</organism>
<evidence type="ECO:0000256" key="1">
    <source>
        <dbReference type="ARBA" id="ARBA00009798"/>
    </source>
</evidence>
<evidence type="ECO:0000313" key="7">
    <source>
        <dbReference type="Proteomes" id="UP000050929"/>
    </source>
</evidence>
<keyword evidence="3 4" id="KW-0456">Lyase</keyword>
<dbReference type="STRING" id="1423811.FC72_GL001937"/>
<evidence type="ECO:0000256" key="3">
    <source>
        <dbReference type="ARBA" id="ARBA00023239"/>
    </source>
</evidence>
<dbReference type="PANTHER" id="PTHR30411">
    <property type="entry name" value="CYTOPLASMIC PROTEIN"/>
    <property type="match status" value="1"/>
</dbReference>
<dbReference type="SUPFAM" id="SSF55826">
    <property type="entry name" value="YbaK/ProRS associated domain"/>
    <property type="match status" value="1"/>
</dbReference>
<dbReference type="EMBL" id="AZDG01000008">
    <property type="protein sequence ID" value="KRK64697.1"/>
    <property type="molecule type" value="Genomic_DNA"/>
</dbReference>
<dbReference type="Proteomes" id="UP000050929">
    <property type="component" value="Unassembled WGS sequence"/>
</dbReference>
<reference evidence="6 7" key="1">
    <citation type="journal article" date="2015" name="Genome Announc.">
        <title>Expanding the biotechnology potential of lactobacilli through comparative genomics of 213 strains and associated genera.</title>
        <authorList>
            <person name="Sun Z."/>
            <person name="Harris H.M."/>
            <person name="McCann A."/>
            <person name="Guo C."/>
            <person name="Argimon S."/>
            <person name="Zhang W."/>
            <person name="Yang X."/>
            <person name="Jeffery I.B."/>
            <person name="Cooney J.C."/>
            <person name="Kagawa T.F."/>
            <person name="Liu W."/>
            <person name="Song Y."/>
            <person name="Salvetti E."/>
            <person name="Wrobel A."/>
            <person name="Rasinkangas P."/>
            <person name="Parkhill J."/>
            <person name="Rea M.C."/>
            <person name="O'Sullivan O."/>
            <person name="Ritari J."/>
            <person name="Douillard F.P."/>
            <person name="Paul Ross R."/>
            <person name="Yang R."/>
            <person name="Briner A.E."/>
            <person name="Felis G.E."/>
            <person name="de Vos W.M."/>
            <person name="Barrangou R."/>
            <person name="Klaenhammer T.R."/>
            <person name="Caufield P.W."/>
            <person name="Cui Y."/>
            <person name="Zhang H."/>
            <person name="O'Toole P.W."/>
        </authorList>
    </citation>
    <scope>NUCLEOTIDE SEQUENCE [LARGE SCALE GENOMIC DNA]</scope>
    <source>
        <strain evidence="6 7">DSM 20183</strain>
    </source>
</reference>
<dbReference type="OrthoDB" id="9809296at2"/>
<dbReference type="InterPro" id="IPR036754">
    <property type="entry name" value="YbaK/aa-tRNA-synt-asso_dom_sf"/>
</dbReference>
<dbReference type="GO" id="GO:0002161">
    <property type="term" value="F:aminoacyl-tRNA deacylase activity"/>
    <property type="evidence" value="ECO:0007669"/>
    <property type="project" value="InterPro"/>
</dbReference>